<protein>
    <submittedName>
        <fullName evidence="1">Uncharacterized protein</fullName>
    </submittedName>
</protein>
<sequence>MWGCQSGTGHGQLFEQEEIGDRIPSQFLRLLQSLAGDTADQNIIKLMWINQLDPIRRAGIAAKPGNTKLEDLARIADNIKDAIMPEP</sequence>
<organism evidence="1 2">
    <name type="scientific">Rhynchophorus ferrugineus</name>
    <name type="common">Red palm weevil</name>
    <name type="synonym">Curculio ferrugineus</name>
    <dbReference type="NCBI Taxonomy" id="354439"/>
    <lineage>
        <taxon>Eukaryota</taxon>
        <taxon>Metazoa</taxon>
        <taxon>Ecdysozoa</taxon>
        <taxon>Arthropoda</taxon>
        <taxon>Hexapoda</taxon>
        <taxon>Insecta</taxon>
        <taxon>Pterygota</taxon>
        <taxon>Neoptera</taxon>
        <taxon>Endopterygota</taxon>
        <taxon>Coleoptera</taxon>
        <taxon>Polyphaga</taxon>
        <taxon>Cucujiformia</taxon>
        <taxon>Curculionidae</taxon>
        <taxon>Dryophthorinae</taxon>
        <taxon>Rhynchophorus</taxon>
    </lineage>
</organism>
<keyword evidence="2" id="KW-1185">Reference proteome</keyword>
<name>A0A834I7J7_RHYFE</name>
<evidence type="ECO:0000313" key="2">
    <source>
        <dbReference type="Proteomes" id="UP000625711"/>
    </source>
</evidence>
<dbReference type="EMBL" id="JAACXV010013608">
    <property type="protein sequence ID" value="KAF7272993.1"/>
    <property type="molecule type" value="Genomic_DNA"/>
</dbReference>
<proteinExistence type="predicted"/>
<accession>A0A834I7J7</accession>
<comment type="caution">
    <text evidence="1">The sequence shown here is derived from an EMBL/GenBank/DDBJ whole genome shotgun (WGS) entry which is preliminary data.</text>
</comment>
<dbReference type="OrthoDB" id="8018451at2759"/>
<evidence type="ECO:0000313" key="1">
    <source>
        <dbReference type="EMBL" id="KAF7272993.1"/>
    </source>
</evidence>
<reference evidence="1" key="1">
    <citation type="submission" date="2020-08" db="EMBL/GenBank/DDBJ databases">
        <title>Genome sequencing and assembly of the red palm weevil Rhynchophorus ferrugineus.</title>
        <authorList>
            <person name="Dias G.B."/>
            <person name="Bergman C.M."/>
            <person name="Manee M."/>
        </authorList>
    </citation>
    <scope>NUCLEOTIDE SEQUENCE</scope>
    <source>
        <strain evidence="1">AA-2017</strain>
        <tissue evidence="1">Whole larva</tissue>
    </source>
</reference>
<dbReference type="AlphaFoldDB" id="A0A834I7J7"/>
<dbReference type="Proteomes" id="UP000625711">
    <property type="component" value="Unassembled WGS sequence"/>
</dbReference>
<gene>
    <name evidence="1" type="ORF">GWI33_014262</name>
</gene>